<dbReference type="Pfam" id="PF00135">
    <property type="entry name" value="COesterase"/>
    <property type="match status" value="1"/>
</dbReference>
<dbReference type="InterPro" id="IPR002018">
    <property type="entry name" value="CarbesteraseB"/>
</dbReference>
<keyword evidence="3" id="KW-0732">Signal</keyword>
<proteinExistence type="inferred from homology"/>
<dbReference type="KEGG" id="epl:P4G45_08800"/>
<organism evidence="6">
    <name type="scientific">Edaphobacter paludis</name>
    <dbReference type="NCBI Taxonomy" id="3035702"/>
    <lineage>
        <taxon>Bacteria</taxon>
        <taxon>Pseudomonadati</taxon>
        <taxon>Acidobacteriota</taxon>
        <taxon>Terriglobia</taxon>
        <taxon>Terriglobales</taxon>
        <taxon>Acidobacteriaceae</taxon>
        <taxon>Edaphobacter</taxon>
    </lineage>
</organism>
<dbReference type="SUPFAM" id="SSF53474">
    <property type="entry name" value="alpha/beta-Hydrolases"/>
    <property type="match status" value="1"/>
</dbReference>
<name>A0AAU7D1S2_9BACT</name>
<dbReference type="PROSITE" id="PS00122">
    <property type="entry name" value="CARBOXYLESTERASE_B_1"/>
    <property type="match status" value="1"/>
</dbReference>
<dbReference type="InterPro" id="IPR019819">
    <property type="entry name" value="Carboxylesterase_B_CS"/>
</dbReference>
<evidence type="ECO:0000259" key="4">
    <source>
        <dbReference type="Pfam" id="PF00135"/>
    </source>
</evidence>
<evidence type="ECO:0000256" key="3">
    <source>
        <dbReference type="RuleBase" id="RU361235"/>
    </source>
</evidence>
<dbReference type="InterPro" id="IPR019826">
    <property type="entry name" value="Carboxylesterase_B_AS"/>
</dbReference>
<comment type="similarity">
    <text evidence="1 3">Belongs to the type-B carboxylesterase/lipase family.</text>
</comment>
<feature type="signal peptide" evidence="3">
    <location>
        <begin position="1"/>
        <end position="25"/>
    </location>
</feature>
<evidence type="ECO:0000313" key="6">
    <source>
        <dbReference type="EMBL" id="XBH11902.1"/>
    </source>
</evidence>
<dbReference type="GO" id="GO:0016787">
    <property type="term" value="F:hydrolase activity"/>
    <property type="evidence" value="ECO:0007669"/>
    <property type="project" value="UniProtKB-KW"/>
</dbReference>
<dbReference type="InterPro" id="IPR050309">
    <property type="entry name" value="Type-B_Carboxylest/Lipase"/>
</dbReference>
<dbReference type="EMBL" id="CP121195">
    <property type="protein sequence ID" value="XBH11902.1"/>
    <property type="molecule type" value="Genomic_DNA"/>
</dbReference>
<dbReference type="EMBL" id="CP121194">
    <property type="protein sequence ID" value="XBH08598.1"/>
    <property type="molecule type" value="Genomic_DNA"/>
</dbReference>
<reference evidence="6" key="1">
    <citation type="submission" date="2023-03" db="EMBL/GenBank/DDBJ databases">
        <title>Edaphobacter sp.</title>
        <authorList>
            <person name="Huber K.J."/>
            <person name="Papendorf J."/>
            <person name="Pilke C."/>
            <person name="Bunk B."/>
            <person name="Sproeer C."/>
            <person name="Pester M."/>
        </authorList>
    </citation>
    <scope>NUCLEOTIDE SEQUENCE</scope>
    <source>
        <strain evidence="5">DSM 109919</strain>
        <strain evidence="6">DSM 109920</strain>
    </source>
</reference>
<sequence>MSHSKLIKRAVLSLLISATCAVTLAQSPIAATESGKISGVHQDGLNIYKGVPFAAAPLGDLRWRAPAPVTPWVSIRKANAFAPACMQAGVSMPGETPPAVSEDCLYLNIWTPARSARKPLSVIVWIYGGGYINGSSSMPLYWGDRLAHKGVIVVTIAYRLGPLGFLAHPELTRESPYHSSGNYGLMDQIAALEWVQRNIASFGGDSKNVTIAGQSSGSISVSILMASPRARGLFQRVIGESGGLFEPFQLAPKYLLANAEQDGVKYAASLRATSLQQLRQLPARLLTGNSGGIVHPVIEPYVLPVSPYEAFTSGQQNDVPLLIGSNTDEARALTDVSRVTAATFDKDIEHSVGQLPPALVAAYPHATDQEARQAQLSLERDLRFGWDMWAWARLQAGTGKSSVFYYSFCQQPPFPANSVYAGWGASHFAELWYVFDHLDQEPWNWTAADRTVAEEMSSYWANFAKSGNPNGPGLPHWPEFTNTDSQVLSIGDPITVGSVPNIHSLSVFDAVYTAVRGKSFAAK</sequence>
<dbReference type="Gene3D" id="3.40.50.1820">
    <property type="entry name" value="alpha/beta hydrolase"/>
    <property type="match status" value="1"/>
</dbReference>
<dbReference type="InterPro" id="IPR029058">
    <property type="entry name" value="AB_hydrolase_fold"/>
</dbReference>
<dbReference type="EC" id="3.1.1.-" evidence="3"/>
<dbReference type="RefSeq" id="WP_348266107.1">
    <property type="nucleotide sequence ID" value="NZ_CP121194.1"/>
</dbReference>
<dbReference type="AlphaFoldDB" id="A0AAU7D1S2"/>
<feature type="domain" description="Carboxylesterase type B" evidence="4">
    <location>
        <begin position="27"/>
        <end position="495"/>
    </location>
</feature>
<accession>A0AAU7D1S2</accession>
<protein>
    <recommendedName>
        <fullName evidence="3">Carboxylic ester hydrolase</fullName>
        <ecNumber evidence="3">3.1.1.-</ecNumber>
    </recommendedName>
</protein>
<feature type="chain" id="PRO_5043083331" description="Carboxylic ester hydrolase" evidence="3">
    <location>
        <begin position="26"/>
        <end position="523"/>
    </location>
</feature>
<dbReference type="PROSITE" id="PS00941">
    <property type="entry name" value="CARBOXYLESTERASE_B_2"/>
    <property type="match status" value="1"/>
</dbReference>
<evidence type="ECO:0000256" key="1">
    <source>
        <dbReference type="ARBA" id="ARBA00005964"/>
    </source>
</evidence>
<keyword evidence="2 3" id="KW-0378">Hydrolase</keyword>
<gene>
    <name evidence="5" type="ORF">P4G45_08800</name>
    <name evidence="6" type="ORF">P8936_09250</name>
</gene>
<dbReference type="PANTHER" id="PTHR11559">
    <property type="entry name" value="CARBOXYLESTERASE"/>
    <property type="match status" value="1"/>
</dbReference>
<evidence type="ECO:0000313" key="5">
    <source>
        <dbReference type="EMBL" id="XBH08598.1"/>
    </source>
</evidence>
<evidence type="ECO:0000256" key="2">
    <source>
        <dbReference type="ARBA" id="ARBA00022801"/>
    </source>
</evidence>
<accession>A0AAU7CU89</accession>